<dbReference type="SUPFAM" id="SSF56112">
    <property type="entry name" value="Protein kinase-like (PK-like)"/>
    <property type="match status" value="2"/>
</dbReference>
<protein>
    <submittedName>
        <fullName evidence="2">CSON002737 protein</fullName>
    </submittedName>
</protein>
<dbReference type="AlphaFoldDB" id="A0A336MK53"/>
<dbReference type="EMBL" id="UFQT01001460">
    <property type="protein sequence ID" value="SSX30656.1"/>
    <property type="molecule type" value="Genomic_DNA"/>
</dbReference>
<dbReference type="Pfam" id="PF02958">
    <property type="entry name" value="EcKL"/>
    <property type="match status" value="2"/>
</dbReference>
<dbReference type="VEuPathDB" id="VectorBase:CSON002737"/>
<name>A0A336MK53_CULSO</name>
<evidence type="ECO:0000259" key="1">
    <source>
        <dbReference type="SMART" id="SM00587"/>
    </source>
</evidence>
<dbReference type="PANTHER" id="PTHR11012:SF4">
    <property type="entry name" value="LD42035P"/>
    <property type="match status" value="1"/>
</dbReference>
<dbReference type="InterPro" id="IPR004119">
    <property type="entry name" value="EcKL"/>
</dbReference>
<organism evidence="2">
    <name type="scientific">Culicoides sonorensis</name>
    <name type="common">Biting midge</name>
    <dbReference type="NCBI Taxonomy" id="179676"/>
    <lineage>
        <taxon>Eukaryota</taxon>
        <taxon>Metazoa</taxon>
        <taxon>Ecdysozoa</taxon>
        <taxon>Arthropoda</taxon>
        <taxon>Hexapoda</taxon>
        <taxon>Insecta</taxon>
        <taxon>Pterygota</taxon>
        <taxon>Neoptera</taxon>
        <taxon>Endopterygota</taxon>
        <taxon>Diptera</taxon>
        <taxon>Nematocera</taxon>
        <taxon>Chironomoidea</taxon>
        <taxon>Ceratopogonidae</taxon>
        <taxon>Ceratopogoninae</taxon>
        <taxon>Culicoides</taxon>
        <taxon>Monoculicoides</taxon>
    </lineage>
</organism>
<feature type="domain" description="CHK kinase-like" evidence="1">
    <location>
        <begin position="139"/>
        <end position="345"/>
    </location>
</feature>
<feature type="domain" description="CHK kinase-like" evidence="1">
    <location>
        <begin position="577"/>
        <end position="783"/>
    </location>
</feature>
<dbReference type="InterPro" id="IPR015897">
    <property type="entry name" value="CHK_kinase-like"/>
</dbReference>
<dbReference type="Gene3D" id="3.90.1200.10">
    <property type="match status" value="2"/>
</dbReference>
<dbReference type="PANTHER" id="PTHR11012">
    <property type="entry name" value="PROTEIN KINASE-LIKE DOMAIN-CONTAINING"/>
    <property type="match status" value="1"/>
</dbReference>
<accession>A0A336MK53</accession>
<gene>
    <name evidence="2" type="primary">CSON002737</name>
</gene>
<evidence type="ECO:0000313" key="2">
    <source>
        <dbReference type="EMBL" id="SSX30656.1"/>
    </source>
</evidence>
<proteinExistence type="predicted"/>
<dbReference type="InterPro" id="IPR011009">
    <property type="entry name" value="Kinase-like_dom_sf"/>
</dbReference>
<reference evidence="2" key="1">
    <citation type="submission" date="2018-07" db="EMBL/GenBank/DDBJ databases">
        <authorList>
            <person name="Quirk P.G."/>
            <person name="Krulwich T.A."/>
        </authorList>
    </citation>
    <scope>NUCLEOTIDE SEQUENCE</scope>
</reference>
<sequence>MENQINFTETVIVQKILDQNEDLQKFKFLSTKVDQSKQIDGFMGNIIFLTIEFESDNNEKIERKFVVKLMKPPSPHRTKIGSDFMFFNELFIYKTVIPTFNGKFGSKFKTIDKDLWCPRTFLTETGIFPQLGNLNETILVLENLAPNGYRLGHRINLSESELRLMCKAIAQYHACTYAMRINGDPDLDTLKNGITPLPFIKKDEKSMSEVAYSIAVERLFKYLDENPDEIDSEQFKDDLNVLRGKYYERPAELMERFLRDDEIYSVILHGDYNRNNVLFKYEKRGEEEVPIDLRFIDFQEVRYGTPAIDLSFFLFMNMEPKLMNSGLIMTLVKYYHECLMNSIAELLEVKISDPSLKNYEWVNFYAHFKQFGLYGAMVAVLFVPWMRCSEEELSEVVAEFERDMHSDKFRQLCITCGGKSVDERITTVMRHASKLRFMEMKEIKFAEEIVVPKLIASNVEFQIKKLIKASARSNSQIDGFMGTILFLDLEFETPDKKSELYKTVVKLMKPHSPMRDLVRADIQFINEIYIYRDVIPTFLEKFQDKFKTIDKQLWCAKIHLAEVDFFPQLSNEKETLLVLENLTPKNYRLGHRINLTSHELRLMAKAIAQYHACTYAMRVNQDPRLEKLISGVIPLGFERDDGKSLYDILYEIALERIFEYLDDAPEELDSEDFKRNVQSFRERYSKTPLKLMERFRRVDPTFSAILHGDYNRNNVLFRYETRDGRQIPVDLRMIDFQEVRYGSPAIDLAFFMFMNIHPTLLKTDLFMDTLKFYHSSLIEAMCELLECGPSDKKLDPYSWENFFTHFKQFAFYGVMVSIHFVPWMACPEEECEQMAKLFEQDMHSKEFKSLAMICGGKAVNQRMTENLRFASKMGFMEMIGKDD</sequence>
<dbReference type="SMART" id="SM00587">
    <property type="entry name" value="CHK"/>
    <property type="match status" value="2"/>
</dbReference>